<dbReference type="Proteomes" id="UP001060215">
    <property type="component" value="Chromosome 12"/>
</dbReference>
<gene>
    <name evidence="1" type="ORF">LOK49_LG11G00713</name>
</gene>
<keyword evidence="2" id="KW-1185">Reference proteome</keyword>
<reference evidence="1 2" key="1">
    <citation type="journal article" date="2022" name="Plant J.">
        <title>Chromosome-level genome of Camellia lanceoleosa provides a valuable resource for understanding genome evolution and self-incompatibility.</title>
        <authorList>
            <person name="Gong W."/>
            <person name="Xiao S."/>
            <person name="Wang L."/>
            <person name="Liao Z."/>
            <person name="Chang Y."/>
            <person name="Mo W."/>
            <person name="Hu G."/>
            <person name="Li W."/>
            <person name="Zhao G."/>
            <person name="Zhu H."/>
            <person name="Hu X."/>
            <person name="Ji K."/>
            <person name="Xiang X."/>
            <person name="Song Q."/>
            <person name="Yuan D."/>
            <person name="Jin S."/>
            <person name="Zhang L."/>
        </authorList>
    </citation>
    <scope>NUCLEOTIDE SEQUENCE [LARGE SCALE GENOMIC DNA]</scope>
    <source>
        <strain evidence="1">SQ_2022a</strain>
    </source>
</reference>
<dbReference type="EMBL" id="CM045769">
    <property type="protein sequence ID" value="KAI7993341.1"/>
    <property type="molecule type" value="Genomic_DNA"/>
</dbReference>
<proteinExistence type="predicted"/>
<evidence type="ECO:0000313" key="1">
    <source>
        <dbReference type="EMBL" id="KAI7993341.1"/>
    </source>
</evidence>
<comment type="caution">
    <text evidence="1">The sequence shown here is derived from an EMBL/GenBank/DDBJ whole genome shotgun (WGS) entry which is preliminary data.</text>
</comment>
<accession>A0ACC0FX14</accession>
<protein>
    <submittedName>
        <fullName evidence="1">Kinesin-like protein KIN-14L</fullName>
    </submittedName>
</protein>
<organism evidence="1 2">
    <name type="scientific">Camellia lanceoleosa</name>
    <dbReference type="NCBI Taxonomy" id="1840588"/>
    <lineage>
        <taxon>Eukaryota</taxon>
        <taxon>Viridiplantae</taxon>
        <taxon>Streptophyta</taxon>
        <taxon>Embryophyta</taxon>
        <taxon>Tracheophyta</taxon>
        <taxon>Spermatophyta</taxon>
        <taxon>Magnoliopsida</taxon>
        <taxon>eudicotyledons</taxon>
        <taxon>Gunneridae</taxon>
        <taxon>Pentapetalae</taxon>
        <taxon>asterids</taxon>
        <taxon>Ericales</taxon>
        <taxon>Theaceae</taxon>
        <taxon>Camellia</taxon>
    </lineage>
</organism>
<name>A0ACC0FX14_9ERIC</name>
<sequence>MSIVDNVPNRVDSTKIEKKWSRPAEGIPTVLSEMAKNLGSFIENTNTTMVEIAHRIGYSHDLSQQRRLVNAELLKLPMSNTQRLMAASMIVKDEDKVDLFFSLDENEKMEWVSLLLEGWTMQAMLLVLGCWNFFSIRKSENGLSIPDASMHYVESTNDVLSVMKRGDLNRVVSSTTINNQSSRSHSVLTVHVHGKDVSGSILRSCLHLVDLAGSERVEKSEVSGDGLKKAQYIRL</sequence>
<evidence type="ECO:0000313" key="2">
    <source>
        <dbReference type="Proteomes" id="UP001060215"/>
    </source>
</evidence>